<dbReference type="Gene3D" id="1.10.10.10">
    <property type="entry name" value="Winged helix-like DNA-binding domain superfamily/Winged helix DNA-binding domain"/>
    <property type="match status" value="1"/>
</dbReference>
<evidence type="ECO:0000259" key="4">
    <source>
        <dbReference type="PROSITE" id="PS51118"/>
    </source>
</evidence>
<dbReference type="STRING" id="401053.AciPR4_1071"/>
<dbReference type="GO" id="GO:0003677">
    <property type="term" value="F:DNA binding"/>
    <property type="evidence" value="ECO:0007669"/>
    <property type="project" value="UniProtKB-KW"/>
</dbReference>
<feature type="domain" description="HTH hxlR-type" evidence="4">
    <location>
        <begin position="13"/>
        <end position="111"/>
    </location>
</feature>
<dbReference type="PROSITE" id="PS51118">
    <property type="entry name" value="HTH_HXLR"/>
    <property type="match status" value="1"/>
</dbReference>
<dbReference type="OrthoDB" id="9791143at2"/>
<keyword evidence="6" id="KW-1185">Reference proteome</keyword>
<evidence type="ECO:0000313" key="6">
    <source>
        <dbReference type="Proteomes" id="UP000006844"/>
    </source>
</evidence>
<dbReference type="PANTHER" id="PTHR33204">
    <property type="entry name" value="TRANSCRIPTIONAL REGULATOR, MARR FAMILY"/>
    <property type="match status" value="1"/>
</dbReference>
<dbReference type="SUPFAM" id="SSF46785">
    <property type="entry name" value="Winged helix' DNA-binding domain"/>
    <property type="match status" value="1"/>
</dbReference>
<keyword evidence="3" id="KW-0804">Transcription</keyword>
<dbReference type="PANTHER" id="PTHR33204:SF18">
    <property type="entry name" value="TRANSCRIPTIONAL REGULATORY PROTEIN"/>
    <property type="match status" value="1"/>
</dbReference>
<name>E8UX15_TERSS</name>
<dbReference type="InterPro" id="IPR036390">
    <property type="entry name" value="WH_DNA-bd_sf"/>
</dbReference>
<gene>
    <name evidence="5" type="ordered locus">AciPR4_1071</name>
</gene>
<evidence type="ECO:0000256" key="1">
    <source>
        <dbReference type="ARBA" id="ARBA00023015"/>
    </source>
</evidence>
<protein>
    <submittedName>
        <fullName evidence="5">Transcriptional regulator, HxlR family</fullName>
    </submittedName>
</protein>
<keyword evidence="1" id="KW-0805">Transcription regulation</keyword>
<dbReference type="Proteomes" id="UP000006844">
    <property type="component" value="Chromosome"/>
</dbReference>
<dbReference type="KEGG" id="tsa:AciPR4_1071"/>
<sequence>MECKPADVFNVDCPSRDVLELVGSKWSMLVICTLKDGPVRTGELRRSVSGISQKMLTETLRDLERNGIIVRTDYRALPLRVEYSLTEVGHSLGRLMKQMEYWIIDHYDYIISAQKQHDTKVKSLAKSKSQTDNRRLISTLA</sequence>
<keyword evidence="2" id="KW-0238">DNA-binding</keyword>
<dbReference type="HOGENOM" id="CLU_111585_2_1_0"/>
<accession>E8UX15</accession>
<dbReference type="EMBL" id="CP002467">
    <property type="protein sequence ID" value="ADV81902.1"/>
    <property type="molecule type" value="Genomic_DNA"/>
</dbReference>
<evidence type="ECO:0000313" key="5">
    <source>
        <dbReference type="EMBL" id="ADV81902.1"/>
    </source>
</evidence>
<dbReference type="eggNOG" id="COG1733">
    <property type="taxonomic scope" value="Bacteria"/>
</dbReference>
<organism evidence="5 6">
    <name type="scientific">Terriglobus saanensis (strain ATCC BAA-1853 / DSM 23119 / SP1PR4)</name>
    <dbReference type="NCBI Taxonomy" id="401053"/>
    <lineage>
        <taxon>Bacteria</taxon>
        <taxon>Pseudomonadati</taxon>
        <taxon>Acidobacteriota</taxon>
        <taxon>Terriglobia</taxon>
        <taxon>Terriglobales</taxon>
        <taxon>Acidobacteriaceae</taxon>
        <taxon>Terriglobus</taxon>
    </lineage>
</organism>
<dbReference type="Pfam" id="PF01638">
    <property type="entry name" value="HxlR"/>
    <property type="match status" value="1"/>
</dbReference>
<reference evidence="5 6" key="1">
    <citation type="journal article" date="2012" name="Stand. Genomic Sci.">
        <title>Complete genome sequence of Terriglobus saanensis type strain SP1PR4(T), an Acidobacteria from tundra soil.</title>
        <authorList>
            <person name="Rawat S.R."/>
            <person name="Mannisto M.K."/>
            <person name="Starovoytov V."/>
            <person name="Goodwin L."/>
            <person name="Nolan M."/>
            <person name="Hauser L."/>
            <person name="Land M."/>
            <person name="Davenport K.W."/>
            <person name="Woyke T."/>
            <person name="Haggblom M.M."/>
        </authorList>
    </citation>
    <scope>NUCLEOTIDE SEQUENCE</scope>
    <source>
        <strain evidence="6">ATCC BAA-1853 / DSM 23119 / SP1PR4</strain>
    </source>
</reference>
<evidence type="ECO:0000256" key="3">
    <source>
        <dbReference type="ARBA" id="ARBA00023163"/>
    </source>
</evidence>
<proteinExistence type="predicted"/>
<dbReference type="InterPro" id="IPR002577">
    <property type="entry name" value="HTH_HxlR"/>
</dbReference>
<evidence type="ECO:0000256" key="2">
    <source>
        <dbReference type="ARBA" id="ARBA00023125"/>
    </source>
</evidence>
<dbReference type="AlphaFoldDB" id="E8UX15"/>
<dbReference type="InterPro" id="IPR036388">
    <property type="entry name" value="WH-like_DNA-bd_sf"/>
</dbReference>